<dbReference type="AlphaFoldDB" id="A0ABD2XDC9"/>
<evidence type="ECO:0000313" key="2">
    <source>
        <dbReference type="Proteomes" id="UP001627154"/>
    </source>
</evidence>
<comment type="caution">
    <text evidence="1">The sequence shown here is derived from an EMBL/GenBank/DDBJ whole genome shotgun (WGS) entry which is preliminary data.</text>
</comment>
<gene>
    <name evidence="1" type="ORF">TKK_004243</name>
</gene>
<proteinExistence type="predicted"/>
<dbReference type="EMBL" id="JBJJXI010000032">
    <property type="protein sequence ID" value="KAL3403113.1"/>
    <property type="molecule type" value="Genomic_DNA"/>
</dbReference>
<protein>
    <submittedName>
        <fullName evidence="1">Uncharacterized protein</fullName>
    </submittedName>
</protein>
<name>A0ABD2XDC9_9HYME</name>
<dbReference type="Proteomes" id="UP001627154">
    <property type="component" value="Unassembled WGS sequence"/>
</dbReference>
<reference evidence="1 2" key="1">
    <citation type="journal article" date="2024" name="bioRxiv">
        <title>A reference genome for Trichogramma kaykai: A tiny desert-dwelling parasitoid wasp with competing sex-ratio distorters.</title>
        <authorList>
            <person name="Culotta J."/>
            <person name="Lindsey A.R."/>
        </authorList>
    </citation>
    <scope>NUCLEOTIDE SEQUENCE [LARGE SCALE GENOMIC DNA]</scope>
    <source>
        <strain evidence="1 2">KSX58</strain>
    </source>
</reference>
<sequence length="226" mass="25924">MRVSNLPLRPMQPSAQACMIVYKPRLIMVVQRHIFAICLFAHVSPSAAAKLEQPWYPYNVANKKTIAMIYIYECPPFNSFCSYITRDDAPSEEKTTNTTQVSWVLDVLRAVMCALQHGHRTAIGARASRARHAREAVETRARYHRSFSLALPYIIYVYWSIHLCECEYGDELARASKPFEAVSMFVLQVYTFQNLKNTDSSGPRRCSVDRARARILYASARELMVF</sequence>
<keyword evidence="2" id="KW-1185">Reference proteome</keyword>
<organism evidence="1 2">
    <name type="scientific">Trichogramma kaykai</name>
    <dbReference type="NCBI Taxonomy" id="54128"/>
    <lineage>
        <taxon>Eukaryota</taxon>
        <taxon>Metazoa</taxon>
        <taxon>Ecdysozoa</taxon>
        <taxon>Arthropoda</taxon>
        <taxon>Hexapoda</taxon>
        <taxon>Insecta</taxon>
        <taxon>Pterygota</taxon>
        <taxon>Neoptera</taxon>
        <taxon>Endopterygota</taxon>
        <taxon>Hymenoptera</taxon>
        <taxon>Apocrita</taxon>
        <taxon>Proctotrupomorpha</taxon>
        <taxon>Chalcidoidea</taxon>
        <taxon>Trichogrammatidae</taxon>
        <taxon>Trichogramma</taxon>
    </lineage>
</organism>
<evidence type="ECO:0000313" key="1">
    <source>
        <dbReference type="EMBL" id="KAL3403113.1"/>
    </source>
</evidence>
<accession>A0ABD2XDC9</accession>